<evidence type="ECO:0000313" key="5">
    <source>
        <dbReference type="Proteomes" id="UP001360560"/>
    </source>
</evidence>
<feature type="domain" description="V-SNARE coiled-coil homology" evidence="3">
    <location>
        <begin position="271"/>
        <end position="331"/>
    </location>
</feature>
<reference evidence="4 5" key="1">
    <citation type="journal article" date="2023" name="Elife">
        <title>Identification of key yeast species and microbe-microbe interactions impacting larval growth of Drosophila in the wild.</title>
        <authorList>
            <person name="Mure A."/>
            <person name="Sugiura Y."/>
            <person name="Maeda R."/>
            <person name="Honda K."/>
            <person name="Sakurai N."/>
            <person name="Takahashi Y."/>
            <person name="Watada M."/>
            <person name="Katoh T."/>
            <person name="Gotoh A."/>
            <person name="Gotoh Y."/>
            <person name="Taniguchi I."/>
            <person name="Nakamura K."/>
            <person name="Hayashi T."/>
            <person name="Katayama T."/>
            <person name="Uemura T."/>
            <person name="Hattori Y."/>
        </authorList>
    </citation>
    <scope>NUCLEOTIDE SEQUENCE [LARGE SCALE GENOMIC DNA]</scope>
    <source>
        <strain evidence="4 5">SC-9</strain>
    </source>
</reference>
<dbReference type="Gene3D" id="1.20.5.110">
    <property type="match status" value="1"/>
</dbReference>
<dbReference type="RefSeq" id="XP_064854084.1">
    <property type="nucleotide sequence ID" value="XM_064998012.1"/>
</dbReference>
<dbReference type="AlphaFoldDB" id="A0AAV5QQM2"/>
<dbReference type="CDD" id="cd15843">
    <property type="entry name" value="R-SNARE"/>
    <property type="match status" value="1"/>
</dbReference>
<feature type="region of interest" description="Disordered" evidence="2">
    <location>
        <begin position="1"/>
        <end position="29"/>
    </location>
</feature>
<evidence type="ECO:0000313" key="4">
    <source>
        <dbReference type="EMBL" id="GMM37088.1"/>
    </source>
</evidence>
<name>A0AAV5QQM2_9ASCO</name>
<dbReference type="GO" id="GO:0016020">
    <property type="term" value="C:membrane"/>
    <property type="evidence" value="ECO:0007669"/>
    <property type="project" value="InterPro"/>
</dbReference>
<keyword evidence="1" id="KW-0175">Coiled coil</keyword>
<feature type="compositionally biased region" description="Low complexity" evidence="2">
    <location>
        <begin position="8"/>
        <end position="24"/>
    </location>
</feature>
<evidence type="ECO:0000259" key="3">
    <source>
        <dbReference type="PROSITE" id="PS50892"/>
    </source>
</evidence>
<sequence>MPNMYGTSRNSSSQKPKSSSNQLSVTRNDPKDDIHKHLIYTTMTYNSFTLYTFENSQLLEKLLPNGRTINCFEIINSQLSAINDPSSFTMGIIPVSSISNLPSSTRSAVQNNSLTLYYIKYKFNNSDDLVTLLTICSSRLKKEFPFIILDHILANYKEFRENKTQQAQQNSSLGVIAGKSTTGNPSNNHNIFGDYDFKPEFANIIITEEKKIHSLPSQLVLRSAVSNNTSGTSPSETSPLLANNQGTSSDLFGMDSKDVNDNSNADLSNLNITFMTSELNELKQIMNDNVDKLMERHDRLGSLVNKTDKINLNSRTFKRRTLQLKRRLWWGNVKMRVILAGIIIFILYIIGGEVGCGLPFYGKCLKHEKNKKN</sequence>
<dbReference type="Pfam" id="PF00957">
    <property type="entry name" value="Synaptobrevin"/>
    <property type="match status" value="1"/>
</dbReference>
<evidence type="ECO:0000256" key="2">
    <source>
        <dbReference type="SAM" id="MobiDB-lite"/>
    </source>
</evidence>
<comment type="caution">
    <text evidence="4">The sequence shown here is derived from an EMBL/GenBank/DDBJ whole genome shotgun (WGS) entry which is preliminary data.</text>
</comment>
<accession>A0AAV5QQM2</accession>
<dbReference type="PRINTS" id="PR00219">
    <property type="entry name" value="SYNAPTOBREVN"/>
</dbReference>
<proteinExistence type="predicted"/>
<dbReference type="GO" id="GO:0016192">
    <property type="term" value="P:vesicle-mediated transport"/>
    <property type="evidence" value="ECO:0007669"/>
    <property type="project" value="InterPro"/>
</dbReference>
<dbReference type="InterPro" id="IPR001388">
    <property type="entry name" value="Synaptobrevin-like"/>
</dbReference>
<dbReference type="GeneID" id="90075063"/>
<gene>
    <name evidence="4" type="ORF">DASC09_044130</name>
</gene>
<dbReference type="PROSITE" id="PS50892">
    <property type="entry name" value="V_SNARE"/>
    <property type="match status" value="1"/>
</dbReference>
<keyword evidence="5" id="KW-1185">Reference proteome</keyword>
<dbReference type="EMBL" id="BTFZ01000011">
    <property type="protein sequence ID" value="GMM37088.1"/>
    <property type="molecule type" value="Genomic_DNA"/>
</dbReference>
<dbReference type="InterPro" id="IPR042855">
    <property type="entry name" value="V_SNARE_CC"/>
</dbReference>
<evidence type="ECO:0000256" key="1">
    <source>
        <dbReference type="PROSITE-ProRule" id="PRU00290"/>
    </source>
</evidence>
<protein>
    <submittedName>
        <fullName evidence="4">Nyv1 protein</fullName>
    </submittedName>
</protein>
<dbReference type="Proteomes" id="UP001360560">
    <property type="component" value="Unassembled WGS sequence"/>
</dbReference>
<organism evidence="4 5">
    <name type="scientific">Saccharomycopsis crataegensis</name>
    <dbReference type="NCBI Taxonomy" id="43959"/>
    <lineage>
        <taxon>Eukaryota</taxon>
        <taxon>Fungi</taxon>
        <taxon>Dikarya</taxon>
        <taxon>Ascomycota</taxon>
        <taxon>Saccharomycotina</taxon>
        <taxon>Saccharomycetes</taxon>
        <taxon>Saccharomycopsidaceae</taxon>
        <taxon>Saccharomycopsis</taxon>
    </lineage>
</organism>
<dbReference type="PANTHER" id="PTHR45701">
    <property type="entry name" value="SYNAPTOBREVIN FAMILY MEMBER"/>
    <property type="match status" value="1"/>
</dbReference>
<dbReference type="InterPro" id="IPR016444">
    <property type="entry name" value="Synaptobrevin/VAMP"/>
</dbReference>
<dbReference type="SUPFAM" id="SSF58038">
    <property type="entry name" value="SNARE fusion complex"/>
    <property type="match status" value="1"/>
</dbReference>